<reference evidence="8 9" key="1">
    <citation type="submission" date="2016-12" db="EMBL/GenBank/DDBJ databases">
        <authorList>
            <person name="Song W.-J."/>
            <person name="Kurnit D.M."/>
        </authorList>
    </citation>
    <scope>NUCLEOTIDE SEQUENCE [LARGE SCALE GENOMIC DNA]</scope>
    <source>
        <strain evidence="8 9">IMCC3135</strain>
    </source>
</reference>
<keyword evidence="6" id="KW-0482">Metalloprotease</keyword>
<dbReference type="CDD" id="cd07333">
    <property type="entry name" value="M48C_bepA_like"/>
    <property type="match status" value="1"/>
</dbReference>
<dbReference type="InterPro" id="IPR011990">
    <property type="entry name" value="TPR-like_helical_dom_sf"/>
</dbReference>
<dbReference type="Pfam" id="PF01435">
    <property type="entry name" value="Peptidase_M48"/>
    <property type="match status" value="1"/>
</dbReference>
<feature type="domain" description="Peptidase M48" evidence="7">
    <location>
        <begin position="142"/>
        <end position="330"/>
    </location>
</feature>
<evidence type="ECO:0000256" key="5">
    <source>
        <dbReference type="ARBA" id="ARBA00022833"/>
    </source>
</evidence>
<dbReference type="InterPro" id="IPR001915">
    <property type="entry name" value="Peptidase_M48"/>
</dbReference>
<dbReference type="GO" id="GO:0016020">
    <property type="term" value="C:membrane"/>
    <property type="evidence" value="ECO:0007669"/>
    <property type="project" value="TreeGrafter"/>
</dbReference>
<dbReference type="EC" id="3.4.-.-" evidence="8"/>
<proteinExistence type="predicted"/>
<comment type="cofactor">
    <cofactor evidence="1">
        <name>Zn(2+)</name>
        <dbReference type="ChEBI" id="CHEBI:29105"/>
    </cofactor>
</comment>
<evidence type="ECO:0000313" key="8">
    <source>
        <dbReference type="EMBL" id="ASJ75553.1"/>
    </source>
</evidence>
<dbReference type="PANTHER" id="PTHR22726">
    <property type="entry name" value="METALLOENDOPEPTIDASE OMA1"/>
    <property type="match status" value="1"/>
</dbReference>
<dbReference type="EMBL" id="CP018632">
    <property type="protein sequence ID" value="ASJ75553.1"/>
    <property type="molecule type" value="Genomic_DNA"/>
</dbReference>
<dbReference type="KEGG" id="gai:IMCC3135_27495"/>
<dbReference type="AlphaFoldDB" id="A0A2Z2NWD4"/>
<dbReference type="Proteomes" id="UP000250079">
    <property type="component" value="Chromosome"/>
</dbReference>
<dbReference type="PANTHER" id="PTHR22726:SF1">
    <property type="entry name" value="METALLOENDOPEPTIDASE OMA1, MITOCHONDRIAL"/>
    <property type="match status" value="1"/>
</dbReference>
<evidence type="ECO:0000256" key="4">
    <source>
        <dbReference type="ARBA" id="ARBA00022801"/>
    </source>
</evidence>
<keyword evidence="4 8" id="KW-0378">Hydrolase</keyword>
<keyword evidence="9" id="KW-1185">Reference proteome</keyword>
<sequence>MPDCVEPLTWLEYNALQAVTGDQKEAHDRLARTKQHIVEQLSVDCEKTLKHIVYSKHSCPSFSDSAKVTRSGGWLRRSCSCLLLGVMLSISAAAVMAQQNLPDMGEPADNALSPNEERQLGAQFMRQIRSQLPIIRDVQLSEYIQSLGTQLAHAAGKSDAQDFTFFLIDDPQINAFAIPGGYVGVNSGLIAVMGQEEQLASVVAHEVAHVTQRHHARAFATGNRATLSTAAAILAAIIIGQASPQAGQAALAAGLAASQQSAINFTRSNEVEADRIGIEILANAGYDSRAMAESFSILRKKNSLNTSDLQLEYLRTHPLDNNRIAEATDRADNKPHIARLNSPDYALFRARLAVLSASDSSELMRTYLAQYQRKPTVGSSYALALIHQRANRPDDAKRYLKELDTLISANPMVELLRADIAGLNNQRSDDAVLSALSELYPERYSIVEKRLDQLTQDRRLGQAKQVATHYLRNTSNPDPLAWRQLASIQEQLDDQAGSHESLARYFEALDELGRATSQLELALRQVPAASQDKLRLEASLKELRNKATSLR</sequence>
<dbReference type="GO" id="GO:0046872">
    <property type="term" value="F:metal ion binding"/>
    <property type="evidence" value="ECO:0007669"/>
    <property type="project" value="UniProtKB-KW"/>
</dbReference>
<keyword evidence="2 8" id="KW-0645">Protease</keyword>
<evidence type="ECO:0000256" key="1">
    <source>
        <dbReference type="ARBA" id="ARBA00001947"/>
    </source>
</evidence>
<dbReference type="GO" id="GO:0004222">
    <property type="term" value="F:metalloendopeptidase activity"/>
    <property type="evidence" value="ECO:0007669"/>
    <property type="project" value="InterPro"/>
</dbReference>
<evidence type="ECO:0000259" key="7">
    <source>
        <dbReference type="Pfam" id="PF01435"/>
    </source>
</evidence>
<evidence type="ECO:0000256" key="2">
    <source>
        <dbReference type="ARBA" id="ARBA00022670"/>
    </source>
</evidence>
<gene>
    <name evidence="8" type="primary">bepA_4</name>
    <name evidence="8" type="ORF">IMCC3135_27495</name>
</gene>
<dbReference type="InterPro" id="IPR051156">
    <property type="entry name" value="Mito/Outer_Membr_Metalloprot"/>
</dbReference>
<dbReference type="Gene3D" id="3.30.2010.10">
    <property type="entry name" value="Metalloproteases ('zincins'), catalytic domain"/>
    <property type="match status" value="1"/>
</dbReference>
<organism evidence="8 9">
    <name type="scientific">Granulosicoccus antarcticus IMCC3135</name>
    <dbReference type="NCBI Taxonomy" id="1192854"/>
    <lineage>
        <taxon>Bacteria</taxon>
        <taxon>Pseudomonadati</taxon>
        <taxon>Pseudomonadota</taxon>
        <taxon>Gammaproteobacteria</taxon>
        <taxon>Chromatiales</taxon>
        <taxon>Granulosicoccaceae</taxon>
        <taxon>Granulosicoccus</taxon>
    </lineage>
</organism>
<keyword evidence="5" id="KW-0862">Zinc</keyword>
<protein>
    <submittedName>
        <fullName evidence="8">Beta-barrel assembly-enhancing protease</fullName>
        <ecNumber evidence="8">3.4.-.-</ecNumber>
    </submittedName>
</protein>
<name>A0A2Z2NWD4_9GAMM</name>
<accession>A0A2Z2NWD4</accession>
<dbReference type="SUPFAM" id="SSF48452">
    <property type="entry name" value="TPR-like"/>
    <property type="match status" value="1"/>
</dbReference>
<dbReference type="GO" id="GO:0051603">
    <property type="term" value="P:proteolysis involved in protein catabolic process"/>
    <property type="evidence" value="ECO:0007669"/>
    <property type="project" value="TreeGrafter"/>
</dbReference>
<evidence type="ECO:0000313" key="9">
    <source>
        <dbReference type="Proteomes" id="UP000250079"/>
    </source>
</evidence>
<keyword evidence="3" id="KW-0479">Metal-binding</keyword>
<evidence type="ECO:0000256" key="6">
    <source>
        <dbReference type="ARBA" id="ARBA00023049"/>
    </source>
</evidence>
<evidence type="ECO:0000256" key="3">
    <source>
        <dbReference type="ARBA" id="ARBA00022723"/>
    </source>
</evidence>